<evidence type="ECO:0000313" key="1">
    <source>
        <dbReference type="EMBL" id="VEU56552.1"/>
    </source>
</evidence>
<organism evidence="1">
    <name type="scientific">Metamycoplasma salivarium</name>
    <name type="common">Mycoplasma salivarium</name>
    <dbReference type="NCBI Taxonomy" id="2124"/>
    <lineage>
        <taxon>Bacteria</taxon>
        <taxon>Bacillati</taxon>
        <taxon>Mycoplasmatota</taxon>
        <taxon>Mycoplasmoidales</taxon>
        <taxon>Metamycoplasmataceae</taxon>
        <taxon>Metamycoplasma</taxon>
    </lineage>
</organism>
<dbReference type="EMBL" id="LR214939">
    <property type="protein sequence ID" value="VEU56552.1"/>
    <property type="molecule type" value="Genomic_DNA"/>
</dbReference>
<accession>A0A448ZZ97</accession>
<sequence>MTISVSQSFINVTKTHFKNEYRREINNDEIFHKIFELLIFDQKIDNQILYANINWKIIDDKFQGVYIPKDNEVIYFTQILNPINNVPKSRNTFLAQNYYPCKNFALSKNANLSISINPFNLRDFNPEVLANTILKDIKVLKTLNVIFNLSFQTNDNIYSTLENYLNDIREIKQRNKHNNSTFVLYDEDEITLYGKVDGANKSTTFLTMEILNYFAQIMEKNLYFFNISKNKLSNNIVEFLLKNNFRILHSNGEYILQNIKNKAQPIVTNRLERNQNVFMGNILLKYSNIENQIDLHKCFCCDYPVYNNLIKAHIYRVADLDKLNDKDLARKLVISGDNGFLFCPNHDKEFEYGLIYFDLESKRFCVNKNKGLSGDILDFIGKRLTRNLIFENEFSQEFIYCVNEHIRRINKN</sequence>
<reference evidence="1" key="1">
    <citation type="submission" date="2019-01" db="EMBL/GenBank/DDBJ databases">
        <authorList>
            <consortium name="Pathogen Informatics"/>
        </authorList>
    </citation>
    <scope>NUCLEOTIDE SEQUENCE [LARGE SCALE GENOMIC DNA]</scope>
    <source>
        <strain evidence="1">NCTC10113</strain>
    </source>
</reference>
<geneLocation type="plasmid" evidence="1">
    <name>2</name>
</geneLocation>
<protein>
    <recommendedName>
        <fullName evidence="2">HNH nuclease domain-containing protein</fullName>
    </recommendedName>
</protein>
<proteinExistence type="predicted"/>
<dbReference type="RefSeq" id="WP_024544353.1">
    <property type="nucleotide sequence ID" value="NZ_BPLV01000001.1"/>
</dbReference>
<gene>
    <name evidence="1" type="ORF">NCTC10113_01462</name>
</gene>
<name>A0A448ZZ97_METSV</name>
<evidence type="ECO:0008006" key="2">
    <source>
        <dbReference type="Google" id="ProtNLM"/>
    </source>
</evidence>
<keyword evidence="1" id="KW-0614">Plasmid</keyword>
<dbReference type="AlphaFoldDB" id="A0A448ZZ97"/>